<comment type="similarity">
    <text evidence="1">Belongs to the AHA1 family.</text>
</comment>
<evidence type="ECO:0000313" key="3">
    <source>
        <dbReference type="EMBL" id="NCD69631.1"/>
    </source>
</evidence>
<dbReference type="RefSeq" id="WP_166585589.1">
    <property type="nucleotide sequence ID" value="NZ_WWEO01000041.1"/>
</dbReference>
<sequence length="141" mass="16458">MKNEPFVIERTLNAPVERVWRAITDKNEMKNWYFDIPEFEAEVGCEFSFIGGTEEKQYVHLCTVTEVVPNKKLTHSWRYEGYEGNSFVTFELFPEDGKTRLKLTHEGIETFPPLADFAKENFAEGWTYIIGTSIKDYIEGK</sequence>
<gene>
    <name evidence="3" type="ORF">GSY63_09715</name>
</gene>
<name>A0A965ZH42_9SPHI</name>
<dbReference type="SUPFAM" id="SSF55961">
    <property type="entry name" value="Bet v1-like"/>
    <property type="match status" value="1"/>
</dbReference>
<organism evidence="3 4">
    <name type="scientific">Mucilaginibacter agri</name>
    <dbReference type="NCBI Taxonomy" id="2695265"/>
    <lineage>
        <taxon>Bacteria</taxon>
        <taxon>Pseudomonadati</taxon>
        <taxon>Bacteroidota</taxon>
        <taxon>Sphingobacteriia</taxon>
        <taxon>Sphingobacteriales</taxon>
        <taxon>Sphingobacteriaceae</taxon>
        <taxon>Mucilaginibacter</taxon>
    </lineage>
</organism>
<dbReference type="CDD" id="cd07814">
    <property type="entry name" value="SRPBCC_CalC_Aha1-like"/>
    <property type="match status" value="1"/>
</dbReference>
<dbReference type="InterPro" id="IPR013538">
    <property type="entry name" value="ASHA1/2-like_C"/>
</dbReference>
<accession>A0A965ZH42</accession>
<evidence type="ECO:0000259" key="2">
    <source>
        <dbReference type="Pfam" id="PF08327"/>
    </source>
</evidence>
<comment type="caution">
    <text evidence="3">The sequence shown here is derived from an EMBL/GenBank/DDBJ whole genome shotgun (WGS) entry which is preliminary data.</text>
</comment>
<dbReference type="Pfam" id="PF08327">
    <property type="entry name" value="AHSA1"/>
    <property type="match status" value="1"/>
</dbReference>
<feature type="domain" description="Activator of Hsp90 ATPase homologue 1/2-like C-terminal" evidence="2">
    <location>
        <begin position="13"/>
        <end position="139"/>
    </location>
</feature>
<dbReference type="Gene3D" id="3.30.530.20">
    <property type="match status" value="1"/>
</dbReference>
<evidence type="ECO:0000256" key="1">
    <source>
        <dbReference type="ARBA" id="ARBA00006817"/>
    </source>
</evidence>
<keyword evidence="4" id="KW-1185">Reference proteome</keyword>
<reference evidence="3" key="1">
    <citation type="submission" date="2020-01" db="EMBL/GenBank/DDBJ databases">
        <authorList>
            <person name="Seo Y.L."/>
        </authorList>
    </citation>
    <scope>NUCLEOTIDE SEQUENCE</scope>
    <source>
        <strain evidence="3">R11</strain>
    </source>
</reference>
<evidence type="ECO:0000313" key="4">
    <source>
        <dbReference type="Proteomes" id="UP000638732"/>
    </source>
</evidence>
<proteinExistence type="inferred from homology"/>
<dbReference type="InterPro" id="IPR023393">
    <property type="entry name" value="START-like_dom_sf"/>
</dbReference>
<dbReference type="AlphaFoldDB" id="A0A965ZH42"/>
<dbReference type="Proteomes" id="UP000638732">
    <property type="component" value="Unassembled WGS sequence"/>
</dbReference>
<dbReference type="EMBL" id="WWEO01000041">
    <property type="protein sequence ID" value="NCD69631.1"/>
    <property type="molecule type" value="Genomic_DNA"/>
</dbReference>
<reference evidence="3" key="2">
    <citation type="submission" date="2020-10" db="EMBL/GenBank/DDBJ databases">
        <title>Mucilaginibacter sp. nov., isolated from soil.</title>
        <authorList>
            <person name="Jeon C.O."/>
        </authorList>
    </citation>
    <scope>NUCLEOTIDE SEQUENCE</scope>
    <source>
        <strain evidence="3">R11</strain>
    </source>
</reference>
<protein>
    <submittedName>
        <fullName evidence="3">SRPBCC domain-containing protein</fullName>
    </submittedName>
</protein>